<feature type="transmembrane region" description="Helical" evidence="1">
    <location>
        <begin position="15"/>
        <end position="33"/>
    </location>
</feature>
<proteinExistence type="predicted"/>
<dbReference type="RefSeq" id="WP_369329266.1">
    <property type="nucleotide sequence ID" value="NZ_JAULBC010000002.1"/>
</dbReference>
<gene>
    <name evidence="2" type="ORF">QTN47_10175</name>
</gene>
<sequence length="353" mass="40574">MKTGIKKYNPFSPGSPYTTLYIIAIIAFGLFACNSNRKIPDVSGVQVNVKVDRFEKDFFSIDTNKVEASLNTLQTNYGAFLNDYLYNILAIPPFPDSVIPKVKLFIHDYKPIYDSVQQRFATFKEGEEIKRGLQFIKYYFPKYNPPANIITFVGPLEGYGNVLTGSGIAVGLQLYLGKDFSIYHTEYINNVYPEYRSRRFEPLYIAANSIRNIIDDMFPYNATGKPLIDQIIEQGKRLYLLDQFLPETADSVKTGYTQQQLDACYKNEAFIWSFFLQNNLLYQNDPFQIRDYVNDGPKTPALSEASPGNIGQFVGWQIVKTWIQKNKEATLETLMRTPARQLFEEAKYKPRNP</sequence>
<dbReference type="InterPro" id="IPR019853">
    <property type="entry name" value="GldB-like"/>
</dbReference>
<keyword evidence="3" id="KW-1185">Reference proteome</keyword>
<dbReference type="PROSITE" id="PS51257">
    <property type="entry name" value="PROKAR_LIPOPROTEIN"/>
    <property type="match status" value="1"/>
</dbReference>
<keyword evidence="1" id="KW-0472">Membrane</keyword>
<evidence type="ECO:0000313" key="2">
    <source>
        <dbReference type="EMBL" id="MEX6687862.1"/>
    </source>
</evidence>
<accession>A0ABV3ZDA7</accession>
<dbReference type="Pfam" id="PF25594">
    <property type="entry name" value="GldB_lipo"/>
    <property type="match status" value="1"/>
</dbReference>
<keyword evidence="1" id="KW-0812">Transmembrane</keyword>
<evidence type="ECO:0000256" key="1">
    <source>
        <dbReference type="SAM" id="Phobius"/>
    </source>
</evidence>
<evidence type="ECO:0000313" key="3">
    <source>
        <dbReference type="Proteomes" id="UP001560573"/>
    </source>
</evidence>
<dbReference type="EMBL" id="JAULBC010000002">
    <property type="protein sequence ID" value="MEX6687862.1"/>
    <property type="molecule type" value="Genomic_DNA"/>
</dbReference>
<protein>
    <recommendedName>
        <fullName evidence="4">Gliding motility lipoprotein GldB</fullName>
    </recommendedName>
</protein>
<dbReference type="Proteomes" id="UP001560573">
    <property type="component" value="Unassembled WGS sequence"/>
</dbReference>
<evidence type="ECO:0008006" key="4">
    <source>
        <dbReference type="Google" id="ProtNLM"/>
    </source>
</evidence>
<name>A0ABV3ZDA7_9BACT</name>
<comment type="caution">
    <text evidence="2">The sequence shown here is derived from an EMBL/GenBank/DDBJ whole genome shotgun (WGS) entry which is preliminary data.</text>
</comment>
<organism evidence="2 3">
    <name type="scientific">Danxiaibacter flavus</name>
    <dbReference type="NCBI Taxonomy" id="3049108"/>
    <lineage>
        <taxon>Bacteria</taxon>
        <taxon>Pseudomonadati</taxon>
        <taxon>Bacteroidota</taxon>
        <taxon>Chitinophagia</taxon>
        <taxon>Chitinophagales</taxon>
        <taxon>Chitinophagaceae</taxon>
        <taxon>Danxiaibacter</taxon>
    </lineage>
</organism>
<reference evidence="2 3" key="1">
    <citation type="submission" date="2023-07" db="EMBL/GenBank/DDBJ databases">
        <authorList>
            <person name="Lian W.-H."/>
        </authorList>
    </citation>
    <scope>NUCLEOTIDE SEQUENCE [LARGE SCALE GENOMIC DNA]</scope>
    <source>
        <strain evidence="2 3">SYSU DXS3180</strain>
    </source>
</reference>
<keyword evidence="1" id="KW-1133">Transmembrane helix</keyword>